<feature type="domain" description="Helix-turn-helix" evidence="2">
    <location>
        <begin position="109"/>
        <end position="149"/>
    </location>
</feature>
<protein>
    <submittedName>
        <fullName evidence="3">Helix-turn-helix domain-containing protein</fullName>
    </submittedName>
</protein>
<feature type="transmembrane region" description="Helical" evidence="1">
    <location>
        <begin position="20"/>
        <end position="37"/>
    </location>
</feature>
<evidence type="ECO:0000313" key="4">
    <source>
        <dbReference type="Proteomes" id="UP001230908"/>
    </source>
</evidence>
<organism evidence="3 4">
    <name type="scientific">Phytohabitans maris</name>
    <dbReference type="NCBI Taxonomy" id="3071409"/>
    <lineage>
        <taxon>Bacteria</taxon>
        <taxon>Bacillati</taxon>
        <taxon>Actinomycetota</taxon>
        <taxon>Actinomycetes</taxon>
        <taxon>Micromonosporales</taxon>
        <taxon>Micromonosporaceae</taxon>
    </lineage>
</organism>
<name>A0ABU0ZUR3_9ACTN</name>
<dbReference type="InterPro" id="IPR041657">
    <property type="entry name" value="HTH_17"/>
</dbReference>
<evidence type="ECO:0000256" key="1">
    <source>
        <dbReference type="SAM" id="Phobius"/>
    </source>
</evidence>
<dbReference type="RefSeq" id="WP_308718025.1">
    <property type="nucleotide sequence ID" value="NZ_JAVHUY010000062.1"/>
</dbReference>
<evidence type="ECO:0000259" key="2">
    <source>
        <dbReference type="Pfam" id="PF12728"/>
    </source>
</evidence>
<comment type="caution">
    <text evidence="3">The sequence shown here is derived from an EMBL/GenBank/DDBJ whole genome shotgun (WGS) entry which is preliminary data.</text>
</comment>
<sequence length="154" mass="16266">MASDWLSGGVAVTGGSERPLLAAPVSGVAAFVIARVLDAAMPGRMVTLHRLVELGRLRPEQLGEVRRAWAAIDAAGREWDTARRMSAGGHADVDSADVAAGSDQDEVNTETAAALLGMSTRQVRRLCADGGLNARYVGRSWLVDRASVDLRRGT</sequence>
<gene>
    <name evidence="3" type="ORF">RB614_40465</name>
</gene>
<dbReference type="Pfam" id="PF12728">
    <property type="entry name" value="HTH_17"/>
    <property type="match status" value="1"/>
</dbReference>
<reference evidence="3 4" key="1">
    <citation type="submission" date="2023-08" db="EMBL/GenBank/DDBJ databases">
        <title>Phytohabitans sansha sp. nov., isolated from marine sediment.</title>
        <authorList>
            <person name="Zhao Y."/>
            <person name="Yi K."/>
        </authorList>
    </citation>
    <scope>NUCLEOTIDE SEQUENCE [LARGE SCALE GENOMIC DNA]</scope>
    <source>
        <strain evidence="3 4">ZYX-F-186</strain>
    </source>
</reference>
<keyword evidence="1" id="KW-1133">Transmembrane helix</keyword>
<dbReference type="EMBL" id="JAVHUY010000062">
    <property type="protein sequence ID" value="MDQ7910784.1"/>
    <property type="molecule type" value="Genomic_DNA"/>
</dbReference>
<keyword evidence="4" id="KW-1185">Reference proteome</keyword>
<proteinExistence type="predicted"/>
<evidence type="ECO:0000313" key="3">
    <source>
        <dbReference type="EMBL" id="MDQ7910784.1"/>
    </source>
</evidence>
<keyword evidence="1" id="KW-0812">Transmembrane</keyword>
<accession>A0ABU0ZUR3</accession>
<dbReference type="Proteomes" id="UP001230908">
    <property type="component" value="Unassembled WGS sequence"/>
</dbReference>
<keyword evidence="1" id="KW-0472">Membrane</keyword>